<name>A0ABS0WUE2_9FLAO</name>
<dbReference type="EMBL" id="JAEHFJ010000008">
    <property type="protein sequence ID" value="MBJ2175580.1"/>
    <property type="molecule type" value="Genomic_DNA"/>
</dbReference>
<dbReference type="Proteomes" id="UP000623301">
    <property type="component" value="Unassembled WGS sequence"/>
</dbReference>
<proteinExistence type="predicted"/>
<gene>
    <name evidence="3" type="ORF">JBL43_15110</name>
</gene>
<evidence type="ECO:0000313" key="3">
    <source>
        <dbReference type="EMBL" id="MBJ2175580.1"/>
    </source>
</evidence>
<protein>
    <submittedName>
        <fullName evidence="3">PorT family protein</fullName>
    </submittedName>
</protein>
<dbReference type="Pfam" id="PF13568">
    <property type="entry name" value="OMP_b-brl_2"/>
    <property type="match status" value="1"/>
</dbReference>
<keyword evidence="1" id="KW-0732">Signal</keyword>
<evidence type="ECO:0000259" key="2">
    <source>
        <dbReference type="Pfam" id="PF13568"/>
    </source>
</evidence>
<dbReference type="InterPro" id="IPR025665">
    <property type="entry name" value="Beta-barrel_OMP_2"/>
</dbReference>
<sequence length="214" mass="23770">MRKLVLTLLTLTLTSSLVFAQKIDFGLKGGLNYNFGGDLSEVVSEVGSNAENLISGADNKAGFHLGLWSRIHFLGLYLRPEINYTQLNNSYSNPDENVNTDFKTKKIDIPILLGTKIIGPVHVFAGPSIQYITKSDFSQSEFENITTDDFSIGLQIGTGLELGRFGLDVRWEKGFSNDLKGDLDNGVLNTGIEVDNRPNQIIFGLSYRFNDNRR</sequence>
<organism evidence="3 4">
    <name type="scientific">Aureibaculum flavum</name>
    <dbReference type="NCBI Taxonomy" id="2795986"/>
    <lineage>
        <taxon>Bacteria</taxon>
        <taxon>Pseudomonadati</taxon>
        <taxon>Bacteroidota</taxon>
        <taxon>Flavobacteriia</taxon>
        <taxon>Flavobacteriales</taxon>
        <taxon>Flavobacteriaceae</taxon>
        <taxon>Aureibaculum</taxon>
    </lineage>
</organism>
<feature type="signal peptide" evidence="1">
    <location>
        <begin position="1"/>
        <end position="20"/>
    </location>
</feature>
<evidence type="ECO:0000313" key="4">
    <source>
        <dbReference type="Proteomes" id="UP000623301"/>
    </source>
</evidence>
<dbReference type="RefSeq" id="WP_198842243.1">
    <property type="nucleotide sequence ID" value="NZ_JAEHFJ010000008.1"/>
</dbReference>
<feature type="domain" description="Outer membrane protein beta-barrel" evidence="2">
    <location>
        <begin position="19"/>
        <end position="177"/>
    </location>
</feature>
<keyword evidence="4" id="KW-1185">Reference proteome</keyword>
<accession>A0ABS0WUE2</accession>
<dbReference type="InterPro" id="IPR011250">
    <property type="entry name" value="OMP/PagP_B-barrel"/>
</dbReference>
<dbReference type="Gene3D" id="2.40.160.20">
    <property type="match status" value="1"/>
</dbReference>
<feature type="chain" id="PRO_5046975015" evidence="1">
    <location>
        <begin position="21"/>
        <end position="214"/>
    </location>
</feature>
<dbReference type="SUPFAM" id="SSF56925">
    <property type="entry name" value="OMPA-like"/>
    <property type="match status" value="1"/>
</dbReference>
<comment type="caution">
    <text evidence="3">The sequence shown here is derived from an EMBL/GenBank/DDBJ whole genome shotgun (WGS) entry which is preliminary data.</text>
</comment>
<reference evidence="3 4" key="1">
    <citation type="submission" date="2020-12" db="EMBL/GenBank/DDBJ databases">
        <title>Aureibaculum luteum sp. nov. and Aureibaculum flavum sp. nov., novel members of the family Flavobacteriaceae isolated from Antarctic intertidal sediments.</title>
        <authorList>
            <person name="He X."/>
            <person name="Zhang X."/>
        </authorList>
    </citation>
    <scope>NUCLEOTIDE SEQUENCE [LARGE SCALE GENOMIC DNA]</scope>
    <source>
        <strain evidence="3 4">A20</strain>
    </source>
</reference>
<evidence type="ECO:0000256" key="1">
    <source>
        <dbReference type="SAM" id="SignalP"/>
    </source>
</evidence>